<feature type="coiled-coil region" evidence="1">
    <location>
        <begin position="100"/>
        <end position="159"/>
    </location>
</feature>
<evidence type="ECO:0000256" key="1">
    <source>
        <dbReference type="SAM" id="Coils"/>
    </source>
</evidence>
<keyword evidence="3" id="KW-1185">Reference proteome</keyword>
<dbReference type="PANTHER" id="PTHR21593">
    <property type="entry name" value="PRION-LIKE- Q/N-RICH -DOMAIN-BEARING PROTEIN PROTEIN"/>
    <property type="match status" value="1"/>
</dbReference>
<name>A0A0K0DCV3_ANGCA</name>
<evidence type="ECO:0000259" key="2">
    <source>
        <dbReference type="Pfam" id="PF02520"/>
    </source>
</evidence>
<reference evidence="3" key="1">
    <citation type="submission" date="2012-09" db="EMBL/GenBank/DDBJ databases">
        <authorList>
            <person name="Martin A.A."/>
        </authorList>
    </citation>
    <scope>NUCLEOTIDE SEQUENCE</scope>
</reference>
<sequence>MDFVRYRKNMKALAILSCIGYALSYSSYNPYDENIDYTDHLRGGHQGHSRDNFLSGLSQKALSEYFKIVQRTSQTISEVEKSLQRWAKKYGVEDKYSASVEEQKRLQEEFERSVNKLMKALTTYFREYTKLGKNKRITMDSLLRKNQALFNKLDGKQKEIASFIMQKYLTNVEGIRGGDGGCSGDCGGFLENNEEYPGNYRGFQEKGLSGSNEGFLGSNGGSSENFGGLSGNNGMHGIIGVYNGNGPTFSPGSSFGNNYVVENRGI</sequence>
<dbReference type="InterPro" id="IPR052823">
    <property type="entry name" value="SXP/RAL-2_related"/>
</dbReference>
<dbReference type="PANTHER" id="PTHR21593:SF36">
    <property type="entry name" value="DUF148 DOMAIN-CONTAINING PROTEIN-RELATED"/>
    <property type="match status" value="1"/>
</dbReference>
<proteinExistence type="predicted"/>
<evidence type="ECO:0000313" key="4">
    <source>
        <dbReference type="WBParaSite" id="ACAC_0000845601-mRNA-1"/>
    </source>
</evidence>
<accession>A0A0K0DCV3</accession>
<evidence type="ECO:0000313" key="3">
    <source>
        <dbReference type="Proteomes" id="UP000035642"/>
    </source>
</evidence>
<keyword evidence="1" id="KW-0175">Coiled coil</keyword>
<dbReference type="Proteomes" id="UP000035642">
    <property type="component" value="Unassembled WGS sequence"/>
</dbReference>
<reference evidence="4" key="2">
    <citation type="submission" date="2017-02" db="UniProtKB">
        <authorList>
            <consortium name="WormBaseParasite"/>
        </authorList>
    </citation>
    <scope>IDENTIFICATION</scope>
</reference>
<dbReference type="STRING" id="6313.A0A0K0DCV3"/>
<organism evidence="3 4">
    <name type="scientific">Angiostrongylus cantonensis</name>
    <name type="common">Rat lungworm</name>
    <dbReference type="NCBI Taxonomy" id="6313"/>
    <lineage>
        <taxon>Eukaryota</taxon>
        <taxon>Metazoa</taxon>
        <taxon>Ecdysozoa</taxon>
        <taxon>Nematoda</taxon>
        <taxon>Chromadorea</taxon>
        <taxon>Rhabditida</taxon>
        <taxon>Rhabditina</taxon>
        <taxon>Rhabditomorpha</taxon>
        <taxon>Strongyloidea</taxon>
        <taxon>Metastrongylidae</taxon>
        <taxon>Angiostrongylus</taxon>
    </lineage>
</organism>
<dbReference type="WBParaSite" id="ACAC_0000845601-mRNA-1">
    <property type="protein sequence ID" value="ACAC_0000845601-mRNA-1"/>
    <property type="gene ID" value="ACAC_0000845601"/>
</dbReference>
<feature type="domain" description="SXP/RAL-2 family protein Ani s 5-like cation-binding" evidence="2">
    <location>
        <begin position="61"/>
        <end position="157"/>
    </location>
</feature>
<dbReference type="AlphaFoldDB" id="A0A0K0DCV3"/>
<dbReference type="Pfam" id="PF02520">
    <property type="entry name" value="ANIS5_cation-bd"/>
    <property type="match status" value="1"/>
</dbReference>
<dbReference type="InterPro" id="IPR003677">
    <property type="entry name" value="ANIS5_cation-bd"/>
</dbReference>
<protein>
    <submittedName>
        <fullName evidence="4">DUF148 domain-containing protein</fullName>
    </submittedName>
</protein>